<accession>A0A8T1BP99</accession>
<reference evidence="3" key="1">
    <citation type="submission" date="2018-10" db="EMBL/GenBank/DDBJ databases">
        <title>Effector identification in a new, highly contiguous assembly of the strawberry crown rot pathogen Phytophthora cactorum.</title>
        <authorList>
            <person name="Armitage A.D."/>
            <person name="Nellist C.F."/>
            <person name="Bates H."/>
            <person name="Vickerstaff R.J."/>
            <person name="Harrison R.J."/>
        </authorList>
    </citation>
    <scope>NUCLEOTIDE SEQUENCE</scope>
    <source>
        <strain evidence="3">4040</strain>
    </source>
</reference>
<gene>
    <name evidence="3" type="ORF">PC117_g20451</name>
</gene>
<proteinExistence type="predicted"/>
<feature type="compositionally biased region" description="Polar residues" evidence="1">
    <location>
        <begin position="319"/>
        <end position="330"/>
    </location>
</feature>
<organism evidence="3 4">
    <name type="scientific">Phytophthora cactorum</name>
    <dbReference type="NCBI Taxonomy" id="29920"/>
    <lineage>
        <taxon>Eukaryota</taxon>
        <taxon>Sar</taxon>
        <taxon>Stramenopiles</taxon>
        <taxon>Oomycota</taxon>
        <taxon>Peronosporomycetes</taxon>
        <taxon>Peronosporales</taxon>
        <taxon>Peronosporaceae</taxon>
        <taxon>Phytophthora</taxon>
    </lineage>
</organism>
<comment type="caution">
    <text evidence="3">The sequence shown here is derived from an EMBL/GenBank/DDBJ whole genome shotgun (WGS) entry which is preliminary data.</text>
</comment>
<protein>
    <recommendedName>
        <fullName evidence="5">Cyst germination specific acidic repeat protein</fullName>
    </recommendedName>
</protein>
<dbReference type="Proteomes" id="UP000736787">
    <property type="component" value="Unassembled WGS sequence"/>
</dbReference>
<evidence type="ECO:0000256" key="2">
    <source>
        <dbReference type="SAM" id="SignalP"/>
    </source>
</evidence>
<feature type="compositionally biased region" description="Low complexity" evidence="1">
    <location>
        <begin position="369"/>
        <end position="470"/>
    </location>
</feature>
<feature type="region of interest" description="Disordered" evidence="1">
    <location>
        <begin position="160"/>
        <end position="197"/>
    </location>
</feature>
<feature type="compositionally biased region" description="Low complexity" evidence="1">
    <location>
        <begin position="235"/>
        <end position="282"/>
    </location>
</feature>
<evidence type="ECO:0000313" key="4">
    <source>
        <dbReference type="Proteomes" id="UP000736787"/>
    </source>
</evidence>
<evidence type="ECO:0000313" key="3">
    <source>
        <dbReference type="EMBL" id="KAG2906595.1"/>
    </source>
</evidence>
<dbReference type="AlphaFoldDB" id="A0A8T1BP99"/>
<dbReference type="VEuPathDB" id="FungiDB:PC110_g20394"/>
<keyword evidence="2" id="KW-0732">Signal</keyword>
<sequence length="470" mass="48784">MAAAIAGIIAAGLTSAGVPVAVYHDATYSLSESCGIPCSGVGVEPVGTACPKTGDVATADCQPYLLSYNGAVCVAPVDAECVLGHDDVWHCEFPKTGYTSAVEAETIAGYDGESSGWGAGHDEGVHVGDEAEDTPAGVNYDTTLDKPLGIICDVAPETTTQGHATEGGKHYGSTGNTKSTTGGKTTVDYSTPSTETNIDETTIHYGSSTDEGVTRGGYGPADARVIDATPHVDLTGTTETTEGGTTSEGGTTTGGYTTESTTHGNTEGATTTGNNGATSTTEGGKKYPAKTTVEYPTGASEGTEGQHATVNYEGAYEESGNTVDNETTSESGDEEYSSDTSKPGTKKPCKENGAHTYKTTYAPTEQTSYAPTEETTYAPTEETTYAPTEETTYAPTEETTYAPTEETTYAPTEETTYAPTEETTYAPTGETTYAPTEETTYAPTEETTYAPTEETTYAPTEETTYAPTEE</sequence>
<feature type="region of interest" description="Disordered" evidence="1">
    <location>
        <begin position="234"/>
        <end position="470"/>
    </location>
</feature>
<feature type="non-terminal residue" evidence="3">
    <location>
        <position position="470"/>
    </location>
</feature>
<feature type="compositionally biased region" description="Low complexity" evidence="1">
    <location>
        <begin position="172"/>
        <end position="186"/>
    </location>
</feature>
<evidence type="ECO:0008006" key="5">
    <source>
        <dbReference type="Google" id="ProtNLM"/>
    </source>
</evidence>
<name>A0A8T1BP99_9STRA</name>
<dbReference type="EMBL" id="RCMK01000953">
    <property type="protein sequence ID" value="KAG2906595.1"/>
    <property type="molecule type" value="Genomic_DNA"/>
</dbReference>
<feature type="compositionally biased region" description="Polar residues" evidence="1">
    <location>
        <begin position="187"/>
        <end position="197"/>
    </location>
</feature>
<feature type="signal peptide" evidence="2">
    <location>
        <begin position="1"/>
        <end position="16"/>
    </location>
</feature>
<evidence type="ECO:0000256" key="1">
    <source>
        <dbReference type="SAM" id="MobiDB-lite"/>
    </source>
</evidence>
<feature type="compositionally biased region" description="Polar residues" evidence="1">
    <location>
        <begin position="357"/>
        <end position="368"/>
    </location>
</feature>
<feature type="chain" id="PRO_5035810105" description="Cyst germination specific acidic repeat protein" evidence="2">
    <location>
        <begin position="17"/>
        <end position="470"/>
    </location>
</feature>